<dbReference type="Gene3D" id="3.30.43.10">
    <property type="entry name" value="Uridine Diphospho-n-acetylenolpyruvylglucosamine Reductase, domain 2"/>
    <property type="match status" value="1"/>
</dbReference>
<dbReference type="PROSITE" id="PS51387">
    <property type="entry name" value="FAD_PCMH"/>
    <property type="match status" value="1"/>
</dbReference>
<evidence type="ECO:0000256" key="4">
    <source>
        <dbReference type="ARBA" id="ARBA00022827"/>
    </source>
</evidence>
<feature type="domain" description="FAD-binding PCMH-type" evidence="6">
    <location>
        <begin position="53"/>
        <end position="223"/>
    </location>
</feature>
<comment type="similarity">
    <text evidence="2">Belongs to the oxygen-dependent FAD-linked oxidoreductase family.</text>
</comment>
<dbReference type="Pfam" id="PF01565">
    <property type="entry name" value="FAD_binding_4"/>
    <property type="match status" value="1"/>
</dbReference>
<organism evidence="7 8">
    <name type="scientific">Natrarchaeobius chitinivorans</name>
    <dbReference type="NCBI Taxonomy" id="1679083"/>
    <lineage>
        <taxon>Archaea</taxon>
        <taxon>Methanobacteriati</taxon>
        <taxon>Methanobacteriota</taxon>
        <taxon>Stenosarchaea group</taxon>
        <taxon>Halobacteria</taxon>
        <taxon>Halobacteriales</taxon>
        <taxon>Natrialbaceae</taxon>
        <taxon>Natrarchaeobius</taxon>
    </lineage>
</organism>
<evidence type="ECO:0000313" key="7">
    <source>
        <dbReference type="EMBL" id="RQG98355.1"/>
    </source>
</evidence>
<dbReference type="InterPro" id="IPR016164">
    <property type="entry name" value="FAD-linked_Oxase-like_C"/>
</dbReference>
<name>A0A3N6PIZ4_NATCH</name>
<dbReference type="GO" id="GO:0016491">
    <property type="term" value="F:oxidoreductase activity"/>
    <property type="evidence" value="ECO:0007669"/>
    <property type="project" value="UniProtKB-KW"/>
</dbReference>
<dbReference type="InterPro" id="IPR016166">
    <property type="entry name" value="FAD-bd_PCMH"/>
</dbReference>
<dbReference type="InterPro" id="IPR006094">
    <property type="entry name" value="Oxid_FAD_bind_N"/>
</dbReference>
<sequence>MKTGNTAAHAGEKTLEDIPDEDLESFVSELRGSAILPDDEEYDGARRVWNGMIDRYPAIVARCDGVADVVTAVRFVRDHGLLVAIRGGGHNVAGHATCDGGLVIDLSPMNWIDVDPEGRTARVGGGATWGSVDHETQAFGLATPGGVVSTTGVAGLTLGGGYGYLRRKHGLTCDNLQSVDVVTADGRYLTASETEREDLFWAVRGGGGNFGVVTAFEYRLHPVGPEVATVETWHSTDDAATIVRGWRDFVTTAPDEVSAEMVLWSVPDVPDFPEELRRRPVAIVAAVHCGDLAEGERVLEPLRSLGDPLFDFSGPTPYVELQQDFDPFFPAEELRYYAKSLFLDGLDDAAIDAIVARAESRPHYRVLLDIWQMGGAVARVPEDEMAYSGRQEPFLLAIDATWEEPADDDRLLEWSRSFWAEMQEYSSGGLYLNFPGFGEEKEALLERTHGREKYERLADVKTAYDPENLFRLNQNVKPRA</sequence>
<dbReference type="Gene3D" id="3.30.465.10">
    <property type="match status" value="1"/>
</dbReference>
<dbReference type="Pfam" id="PF08031">
    <property type="entry name" value="BBE"/>
    <property type="match status" value="1"/>
</dbReference>
<proteinExistence type="inferred from homology"/>
<dbReference type="GO" id="GO:0071949">
    <property type="term" value="F:FAD binding"/>
    <property type="evidence" value="ECO:0007669"/>
    <property type="project" value="InterPro"/>
</dbReference>
<dbReference type="Proteomes" id="UP000281431">
    <property type="component" value="Unassembled WGS sequence"/>
</dbReference>
<dbReference type="SUPFAM" id="SSF56176">
    <property type="entry name" value="FAD-binding/transporter-associated domain-like"/>
    <property type="match status" value="1"/>
</dbReference>
<evidence type="ECO:0000256" key="1">
    <source>
        <dbReference type="ARBA" id="ARBA00001974"/>
    </source>
</evidence>
<dbReference type="PROSITE" id="PS00862">
    <property type="entry name" value="OX2_COVAL_FAD"/>
    <property type="match status" value="1"/>
</dbReference>
<dbReference type="SUPFAM" id="SSF55103">
    <property type="entry name" value="FAD-linked oxidases, C-terminal domain"/>
    <property type="match status" value="1"/>
</dbReference>
<dbReference type="InterPro" id="IPR012951">
    <property type="entry name" value="BBE"/>
</dbReference>
<keyword evidence="8" id="KW-1185">Reference proteome</keyword>
<gene>
    <name evidence="7" type="ORF">EA472_18290</name>
</gene>
<dbReference type="InterPro" id="IPR036318">
    <property type="entry name" value="FAD-bd_PCMH-like_sf"/>
</dbReference>
<evidence type="ECO:0000256" key="2">
    <source>
        <dbReference type="ARBA" id="ARBA00005466"/>
    </source>
</evidence>
<keyword evidence="5" id="KW-0560">Oxidoreductase</keyword>
<keyword evidence="3" id="KW-0285">Flavoprotein</keyword>
<accession>A0A3N6PIZ4</accession>
<dbReference type="InterPro" id="IPR050416">
    <property type="entry name" value="FAD-linked_Oxidoreductase"/>
</dbReference>
<protein>
    <submittedName>
        <fullName evidence="7">FAD-binding oxidoreductase</fullName>
    </submittedName>
</protein>
<dbReference type="InterPro" id="IPR016169">
    <property type="entry name" value="FAD-bd_PCMH_sub2"/>
</dbReference>
<evidence type="ECO:0000259" key="6">
    <source>
        <dbReference type="PROSITE" id="PS51387"/>
    </source>
</evidence>
<dbReference type="Gene3D" id="3.40.462.20">
    <property type="match status" value="1"/>
</dbReference>
<dbReference type="PANTHER" id="PTHR42973">
    <property type="entry name" value="BINDING OXIDOREDUCTASE, PUTATIVE (AFU_ORTHOLOGUE AFUA_1G17690)-RELATED"/>
    <property type="match status" value="1"/>
</dbReference>
<evidence type="ECO:0000256" key="3">
    <source>
        <dbReference type="ARBA" id="ARBA00022630"/>
    </source>
</evidence>
<evidence type="ECO:0000256" key="5">
    <source>
        <dbReference type="ARBA" id="ARBA00023002"/>
    </source>
</evidence>
<dbReference type="InterPro" id="IPR016167">
    <property type="entry name" value="FAD-bd_PCMH_sub1"/>
</dbReference>
<dbReference type="OrthoDB" id="213514at2157"/>
<dbReference type="InterPro" id="IPR006093">
    <property type="entry name" value="Oxy_OxRdtase_FAD_BS"/>
</dbReference>
<dbReference type="EMBL" id="REFZ01000016">
    <property type="protein sequence ID" value="RQG98355.1"/>
    <property type="molecule type" value="Genomic_DNA"/>
</dbReference>
<dbReference type="AlphaFoldDB" id="A0A3N6PIZ4"/>
<comment type="cofactor">
    <cofactor evidence="1">
        <name>FAD</name>
        <dbReference type="ChEBI" id="CHEBI:57692"/>
    </cofactor>
</comment>
<comment type="caution">
    <text evidence="7">The sequence shown here is derived from an EMBL/GenBank/DDBJ whole genome shotgun (WGS) entry which is preliminary data.</text>
</comment>
<dbReference type="PANTHER" id="PTHR42973:SF39">
    <property type="entry name" value="FAD-BINDING PCMH-TYPE DOMAIN-CONTAINING PROTEIN"/>
    <property type="match status" value="1"/>
</dbReference>
<reference evidence="7 8" key="1">
    <citation type="submission" date="2018-10" db="EMBL/GenBank/DDBJ databases">
        <title>Natrarchaeobius chitinivorans gen. nov., sp. nov., and Natrarchaeobius haloalkaliphilus sp. nov., alkaliphilic, chitin-utilizing haloarchaea from hypersaline alkaline lakes.</title>
        <authorList>
            <person name="Sorokin D.Y."/>
            <person name="Elcheninov A.G."/>
            <person name="Kostrikina N.A."/>
            <person name="Bale N.J."/>
            <person name="Sinninghe Damste J.S."/>
            <person name="Khijniak T.V."/>
            <person name="Kublanov I.V."/>
            <person name="Toshchakov S.V."/>
        </authorList>
    </citation>
    <scope>NUCLEOTIDE SEQUENCE [LARGE SCALE GENOMIC DNA]</scope>
    <source>
        <strain evidence="7 8">AArcht7</strain>
    </source>
</reference>
<keyword evidence="4" id="KW-0274">FAD</keyword>
<evidence type="ECO:0000313" key="8">
    <source>
        <dbReference type="Proteomes" id="UP000281431"/>
    </source>
</evidence>